<sequence length="77" mass="8940">NTEFDSSYLLVDNEENLPTFASLPEPIDETQTNVRRSSRPRTKNKRLSSFDSNERVATTTTTTHKKRKKIEKIVKNE</sequence>
<proteinExistence type="predicted"/>
<dbReference type="AlphaFoldDB" id="A0A815SWN4"/>
<evidence type="ECO:0000313" key="3">
    <source>
        <dbReference type="Proteomes" id="UP000663860"/>
    </source>
</evidence>
<name>A0A815SWN4_9BILA</name>
<reference evidence="2" key="1">
    <citation type="submission" date="2021-02" db="EMBL/GenBank/DDBJ databases">
        <authorList>
            <person name="Nowell W R."/>
        </authorList>
    </citation>
    <scope>NUCLEOTIDE SEQUENCE</scope>
</reference>
<feature type="region of interest" description="Disordered" evidence="1">
    <location>
        <begin position="20"/>
        <end position="77"/>
    </location>
</feature>
<accession>A0A815SWN4</accession>
<dbReference type="EMBL" id="CAJNOE010002913">
    <property type="protein sequence ID" value="CAF1495438.1"/>
    <property type="molecule type" value="Genomic_DNA"/>
</dbReference>
<feature type="compositionally biased region" description="Basic residues" evidence="1">
    <location>
        <begin position="36"/>
        <end position="46"/>
    </location>
</feature>
<gene>
    <name evidence="2" type="ORF">IZO911_LOCUS44718</name>
</gene>
<comment type="caution">
    <text evidence="2">The sequence shown here is derived from an EMBL/GenBank/DDBJ whole genome shotgun (WGS) entry which is preliminary data.</text>
</comment>
<evidence type="ECO:0000256" key="1">
    <source>
        <dbReference type="SAM" id="MobiDB-lite"/>
    </source>
</evidence>
<protein>
    <submittedName>
        <fullName evidence="2">Uncharacterized protein</fullName>
    </submittedName>
</protein>
<evidence type="ECO:0000313" key="2">
    <source>
        <dbReference type="EMBL" id="CAF1495438.1"/>
    </source>
</evidence>
<feature type="non-terminal residue" evidence="2">
    <location>
        <position position="1"/>
    </location>
</feature>
<organism evidence="2 3">
    <name type="scientific">Adineta steineri</name>
    <dbReference type="NCBI Taxonomy" id="433720"/>
    <lineage>
        <taxon>Eukaryota</taxon>
        <taxon>Metazoa</taxon>
        <taxon>Spiralia</taxon>
        <taxon>Gnathifera</taxon>
        <taxon>Rotifera</taxon>
        <taxon>Eurotatoria</taxon>
        <taxon>Bdelloidea</taxon>
        <taxon>Adinetida</taxon>
        <taxon>Adinetidae</taxon>
        <taxon>Adineta</taxon>
    </lineage>
</organism>
<dbReference type="Proteomes" id="UP000663860">
    <property type="component" value="Unassembled WGS sequence"/>
</dbReference>